<protein>
    <submittedName>
        <fullName evidence="1">Uncharacterized protein</fullName>
    </submittedName>
</protein>
<comment type="caution">
    <text evidence="1">The sequence shown here is derived from an EMBL/GenBank/DDBJ whole genome shotgun (WGS) entry which is preliminary data.</text>
</comment>
<evidence type="ECO:0000313" key="1">
    <source>
        <dbReference type="EMBL" id="MEQ2283239.1"/>
    </source>
</evidence>
<dbReference type="Proteomes" id="UP001469553">
    <property type="component" value="Unassembled WGS sequence"/>
</dbReference>
<accession>A0ABV0XP34</accession>
<dbReference type="EMBL" id="JAHRIP010009913">
    <property type="protein sequence ID" value="MEQ2283239.1"/>
    <property type="molecule type" value="Genomic_DNA"/>
</dbReference>
<proteinExistence type="predicted"/>
<keyword evidence="2" id="KW-1185">Reference proteome</keyword>
<sequence length="100" mass="10786">MTERYKRLKLASSVGWWAIHKRSSAIRVELGAESLLLKIYTGCPLDASLGRCSWHVPPGGGPGDGPGHARESMSLGWSGNALGSPRRSWRRCLGEVSLGV</sequence>
<organism evidence="1 2">
    <name type="scientific">Ameca splendens</name>
    <dbReference type="NCBI Taxonomy" id="208324"/>
    <lineage>
        <taxon>Eukaryota</taxon>
        <taxon>Metazoa</taxon>
        <taxon>Chordata</taxon>
        <taxon>Craniata</taxon>
        <taxon>Vertebrata</taxon>
        <taxon>Euteleostomi</taxon>
        <taxon>Actinopterygii</taxon>
        <taxon>Neopterygii</taxon>
        <taxon>Teleostei</taxon>
        <taxon>Neoteleostei</taxon>
        <taxon>Acanthomorphata</taxon>
        <taxon>Ovalentaria</taxon>
        <taxon>Atherinomorphae</taxon>
        <taxon>Cyprinodontiformes</taxon>
        <taxon>Goodeidae</taxon>
        <taxon>Ameca</taxon>
    </lineage>
</organism>
<evidence type="ECO:0000313" key="2">
    <source>
        <dbReference type="Proteomes" id="UP001469553"/>
    </source>
</evidence>
<gene>
    <name evidence="1" type="ORF">AMECASPLE_009206</name>
</gene>
<name>A0ABV0XP34_9TELE</name>
<reference evidence="1 2" key="1">
    <citation type="submission" date="2021-06" db="EMBL/GenBank/DDBJ databases">
        <authorList>
            <person name="Palmer J.M."/>
        </authorList>
    </citation>
    <scope>NUCLEOTIDE SEQUENCE [LARGE SCALE GENOMIC DNA]</scope>
    <source>
        <strain evidence="1 2">AS_MEX2019</strain>
        <tissue evidence="1">Muscle</tissue>
    </source>
</reference>